<dbReference type="AlphaFoldDB" id="A0A1R3XTN2"/>
<reference evidence="4" key="1">
    <citation type="submission" date="2017-01" db="EMBL/GenBank/DDBJ databases">
        <authorList>
            <person name="Varghese N."/>
            <person name="Submissions S."/>
        </authorList>
    </citation>
    <scope>NUCLEOTIDE SEQUENCE [LARGE SCALE GENOMIC DNA]</scope>
    <source>
        <strain evidence="4">LP100</strain>
    </source>
</reference>
<dbReference type="Proteomes" id="UP000187181">
    <property type="component" value="Unassembled WGS sequence"/>
</dbReference>
<dbReference type="EMBL" id="FTPP01000006">
    <property type="protein sequence ID" value="SIT95240.1"/>
    <property type="molecule type" value="Genomic_DNA"/>
</dbReference>
<gene>
    <name evidence="2" type="primary">cutC</name>
    <name evidence="3" type="ORF">SAMN05444128_3980</name>
</gene>
<keyword evidence="4" id="KW-1185">Reference proteome</keyword>
<keyword evidence="2" id="KW-0963">Cytoplasm</keyword>
<name>A0A1R3XTN2_9BACT</name>
<dbReference type="InterPro" id="IPR036822">
    <property type="entry name" value="CutC-like_dom_sf"/>
</dbReference>
<dbReference type="Pfam" id="PF03932">
    <property type="entry name" value="CutC"/>
    <property type="match status" value="1"/>
</dbReference>
<comment type="caution">
    <text evidence="2">Once thought to be involved in copper homeostasis, experiments in E.coli have shown this is not the case.</text>
</comment>
<dbReference type="HAMAP" id="MF_00795">
    <property type="entry name" value="CutC"/>
    <property type="match status" value="1"/>
</dbReference>
<dbReference type="SUPFAM" id="SSF110395">
    <property type="entry name" value="CutC-like"/>
    <property type="match status" value="1"/>
</dbReference>
<evidence type="ECO:0000313" key="4">
    <source>
        <dbReference type="Proteomes" id="UP000187181"/>
    </source>
</evidence>
<dbReference type="PANTHER" id="PTHR12598:SF0">
    <property type="entry name" value="COPPER HOMEOSTASIS PROTEIN CUTC HOMOLOG"/>
    <property type="match status" value="1"/>
</dbReference>
<dbReference type="STRING" id="1317125.SAMN05444128_3980"/>
<dbReference type="PANTHER" id="PTHR12598">
    <property type="entry name" value="COPPER HOMEOSTASIS PROTEIN CUTC"/>
    <property type="match status" value="1"/>
</dbReference>
<organism evidence="3 4">
    <name type="scientific">Pontibacter indicus</name>
    <dbReference type="NCBI Taxonomy" id="1317125"/>
    <lineage>
        <taxon>Bacteria</taxon>
        <taxon>Pseudomonadati</taxon>
        <taxon>Bacteroidota</taxon>
        <taxon>Cytophagia</taxon>
        <taxon>Cytophagales</taxon>
        <taxon>Hymenobacteraceae</taxon>
        <taxon>Pontibacter</taxon>
    </lineage>
</organism>
<dbReference type="FunFam" id="3.20.20.380:FF:000001">
    <property type="entry name" value="Copper homeostasis protein CutC"/>
    <property type="match status" value="1"/>
</dbReference>
<comment type="subcellular location">
    <subcellularLocation>
        <location evidence="2">Cytoplasm</location>
    </subcellularLocation>
</comment>
<dbReference type="Gene3D" id="3.20.20.380">
    <property type="entry name" value="Copper homeostasis (CutC) domain"/>
    <property type="match status" value="1"/>
</dbReference>
<sequence length="266" mass="28465">MPYRMGQARSYWMERASSNPAPVLEICVDSVASALAAERGGAQRVELCDYLAGGGTTPSAGMIEVVRKSIGIGLHVLIRPRRGDFLYTAAEFEVMKKDIALCRTLGVDGVVIGALTADGRIDTAGTAALMAQASGMSITFHRAFDLCADPFQALDELLALGVDRLLTSGQQETALQGAELIRKLHERAAGKLVILPGGGVTPAHVRELLRRTGVSEVHASARTSVQSSMQFRKAYPPMSSERRLSEFEQLVADAEVVHALRAAFNG</sequence>
<dbReference type="InterPro" id="IPR005627">
    <property type="entry name" value="CutC-like"/>
</dbReference>
<dbReference type="GO" id="GO:0005737">
    <property type="term" value="C:cytoplasm"/>
    <property type="evidence" value="ECO:0007669"/>
    <property type="project" value="UniProtKB-SubCell"/>
</dbReference>
<evidence type="ECO:0000256" key="2">
    <source>
        <dbReference type="HAMAP-Rule" id="MF_00795"/>
    </source>
</evidence>
<dbReference type="GO" id="GO:0005507">
    <property type="term" value="F:copper ion binding"/>
    <property type="evidence" value="ECO:0007669"/>
    <property type="project" value="TreeGrafter"/>
</dbReference>
<protein>
    <recommendedName>
        <fullName evidence="2">PF03932 family protein CutC</fullName>
    </recommendedName>
</protein>
<accession>A0A1R3XTN2</accession>
<evidence type="ECO:0000313" key="3">
    <source>
        <dbReference type="EMBL" id="SIT95240.1"/>
    </source>
</evidence>
<evidence type="ECO:0000256" key="1">
    <source>
        <dbReference type="ARBA" id="ARBA00007768"/>
    </source>
</evidence>
<comment type="similarity">
    <text evidence="1 2">Belongs to the CutC family.</text>
</comment>
<proteinExistence type="inferred from homology"/>